<keyword evidence="1" id="KW-1133">Transmembrane helix</keyword>
<evidence type="ECO:0000313" key="3">
    <source>
        <dbReference type="Proteomes" id="UP000037247"/>
    </source>
</evidence>
<reference evidence="2 3" key="1">
    <citation type="submission" date="2015-05" db="EMBL/GenBank/DDBJ databases">
        <title>Draft genome sequence of the bacterium Gordonia jacobaea a new member of the Gordonia genus.</title>
        <authorList>
            <person name="Jimenez-Galisteo G."/>
            <person name="Dominguez A."/>
            <person name="Munoz E."/>
            <person name="Vinas M."/>
        </authorList>
    </citation>
    <scope>NUCLEOTIDE SEQUENCE [LARGE SCALE GENOMIC DNA]</scope>
    <source>
        <strain evidence="3">mv1</strain>
    </source>
</reference>
<feature type="transmembrane region" description="Helical" evidence="1">
    <location>
        <begin position="72"/>
        <end position="90"/>
    </location>
</feature>
<dbReference type="Proteomes" id="UP000037247">
    <property type="component" value="Unassembled WGS sequence"/>
</dbReference>
<evidence type="ECO:0000256" key="1">
    <source>
        <dbReference type="SAM" id="Phobius"/>
    </source>
</evidence>
<keyword evidence="1" id="KW-0472">Membrane</keyword>
<feature type="transmembrane region" description="Helical" evidence="1">
    <location>
        <begin position="179"/>
        <end position="198"/>
    </location>
</feature>
<keyword evidence="3" id="KW-1185">Reference proteome</keyword>
<dbReference type="RefSeq" id="WP_049700890.1">
    <property type="nucleotide sequence ID" value="NZ_JAQDQF010000001.1"/>
</dbReference>
<evidence type="ECO:0000313" key="2">
    <source>
        <dbReference type="EMBL" id="KNA89427.1"/>
    </source>
</evidence>
<feature type="transmembrane region" description="Helical" evidence="1">
    <location>
        <begin position="96"/>
        <end position="112"/>
    </location>
</feature>
<keyword evidence="1" id="KW-0812">Transmembrane</keyword>
<dbReference type="EMBL" id="LDTZ01000025">
    <property type="protein sequence ID" value="KNA89427.1"/>
    <property type="molecule type" value="Genomic_DNA"/>
</dbReference>
<gene>
    <name evidence="2" type="ORF">ABW18_20720</name>
</gene>
<protein>
    <recommendedName>
        <fullName evidence="4">Permease</fullName>
    </recommendedName>
</protein>
<sequence length="200" mass="20997">MNTQTHLENHSHHNAGQNGSIGRHVLGRWPSLLGLAALLFNVTNGADSHVTAMIIVIASMCYLAASAIGRQHSGWVVVAVASIAVVLARLTGLDPTATLLVMGAGFAAFGFLRGRNIDRRELTAQTLAFGGFSAIALTAMVVNPVAALYLAALGAIGHAGWDVIYFVRNKVVPRSLAEACFMLDLGLGVALLLIAWLGPF</sequence>
<accession>A0ABR5I754</accession>
<evidence type="ECO:0008006" key="4">
    <source>
        <dbReference type="Google" id="ProtNLM"/>
    </source>
</evidence>
<organism evidence="2 3">
    <name type="scientific">Gordonia jacobaea</name>
    <dbReference type="NCBI Taxonomy" id="122202"/>
    <lineage>
        <taxon>Bacteria</taxon>
        <taxon>Bacillati</taxon>
        <taxon>Actinomycetota</taxon>
        <taxon>Actinomycetes</taxon>
        <taxon>Mycobacteriales</taxon>
        <taxon>Gordoniaceae</taxon>
        <taxon>Gordonia</taxon>
    </lineage>
</organism>
<proteinExistence type="predicted"/>
<feature type="transmembrane region" description="Helical" evidence="1">
    <location>
        <begin position="124"/>
        <end position="142"/>
    </location>
</feature>
<name>A0ABR5I754_9ACTN</name>
<feature type="transmembrane region" description="Helical" evidence="1">
    <location>
        <begin position="48"/>
        <end position="65"/>
    </location>
</feature>
<comment type="caution">
    <text evidence="2">The sequence shown here is derived from an EMBL/GenBank/DDBJ whole genome shotgun (WGS) entry which is preliminary data.</text>
</comment>